<keyword evidence="2 6" id="KW-0732">Signal</keyword>
<evidence type="ECO:0000256" key="3">
    <source>
        <dbReference type="ARBA" id="ARBA00023136"/>
    </source>
</evidence>
<evidence type="ECO:0000256" key="2">
    <source>
        <dbReference type="ARBA" id="ARBA00022729"/>
    </source>
</evidence>
<dbReference type="Gene3D" id="3.40.190.10">
    <property type="entry name" value="Periplasmic binding protein-like II"/>
    <property type="match status" value="1"/>
</dbReference>
<proteinExistence type="predicted"/>
<reference evidence="7 8" key="1">
    <citation type="journal article" date="2019" name="Int. J. Syst. Evol. Microbiol.">
        <title>The Global Catalogue of Microorganisms (GCM) 10K type strain sequencing project: providing services to taxonomists for standard genome sequencing and annotation.</title>
        <authorList>
            <consortium name="The Broad Institute Genomics Platform"/>
            <consortium name="The Broad Institute Genome Sequencing Center for Infectious Disease"/>
            <person name="Wu L."/>
            <person name="Ma J."/>
        </authorList>
    </citation>
    <scope>NUCLEOTIDE SEQUENCE [LARGE SCALE GENOMIC DNA]</scope>
    <source>
        <strain evidence="7 8">JCM 14900</strain>
    </source>
</reference>
<dbReference type="PROSITE" id="PS51257">
    <property type="entry name" value="PROKAR_LIPOPROTEIN"/>
    <property type="match status" value="1"/>
</dbReference>
<dbReference type="PANTHER" id="PTHR43649">
    <property type="entry name" value="ARABINOSE-BINDING PROTEIN-RELATED"/>
    <property type="match status" value="1"/>
</dbReference>
<feature type="chain" id="PRO_5045512448" evidence="6">
    <location>
        <begin position="36"/>
        <end position="445"/>
    </location>
</feature>
<evidence type="ECO:0000256" key="4">
    <source>
        <dbReference type="ARBA" id="ARBA00023139"/>
    </source>
</evidence>
<dbReference type="Proteomes" id="UP001501343">
    <property type="component" value="Unassembled WGS sequence"/>
</dbReference>
<keyword evidence="3" id="KW-0472">Membrane</keyword>
<gene>
    <name evidence="7" type="ORF">GCM10009775_06340</name>
</gene>
<dbReference type="InterPro" id="IPR050490">
    <property type="entry name" value="Bact_solute-bd_prot1"/>
</dbReference>
<accession>A0ABN2PAI2</accession>
<keyword evidence="8" id="KW-1185">Reference proteome</keyword>
<keyword evidence="4" id="KW-0564">Palmitate</keyword>
<evidence type="ECO:0000256" key="6">
    <source>
        <dbReference type="SAM" id="SignalP"/>
    </source>
</evidence>
<name>A0ABN2PAI2_9MICO</name>
<comment type="caution">
    <text evidence="7">The sequence shown here is derived from an EMBL/GenBank/DDBJ whole genome shotgun (WGS) entry which is preliminary data.</text>
</comment>
<evidence type="ECO:0000313" key="7">
    <source>
        <dbReference type="EMBL" id="GAA1916632.1"/>
    </source>
</evidence>
<dbReference type="SUPFAM" id="SSF53850">
    <property type="entry name" value="Periplasmic binding protein-like II"/>
    <property type="match status" value="1"/>
</dbReference>
<sequence>MESHGTRRIVNRRTRLVTMASLTVGALALAGCAGGADDGGGGGEDVTLQFWTWSLKEADPKAQAIIDQYEAENPGVTIELAEVGGTADTSSKLLAADRADDTPDIVQVEYRAIPSLVTAGVIKDITENVADNTPYVADNIWALTTLGDQVYGVPQDIGPMTMTYRADLFEQYGVEPPTTWAEYAAAAETIHAQDPSVYIGSFSSTEFEFFAANATQAGAEWWSTDGDAWSVGIDGEESLATADFWQDLVDRDLMSVEPLLTPEWNAKVNEGKLLSWTAAAWAPSVIYSVAPETAGNWASIPLPQWTEGDPAVPFLGGSAYLVPEKSAHAEAAAKFAAWLGASDEGSELLLTLDLYPAGTAGREATLENDPPALMPQQTDFWEVADEIVENTTIPVTWGPNVNVAMGAFVDALSAAALDGGSFRDVYSEIQGVVVDDLEKTGYTVK</sequence>
<dbReference type="PANTHER" id="PTHR43649:SF33">
    <property type="entry name" value="POLYGALACTURONAN_RHAMNOGALACTURONAN-BINDING PROTEIN YTCQ"/>
    <property type="match status" value="1"/>
</dbReference>
<keyword evidence="5" id="KW-0449">Lipoprotein</keyword>
<evidence type="ECO:0000256" key="1">
    <source>
        <dbReference type="ARBA" id="ARBA00022475"/>
    </source>
</evidence>
<protein>
    <submittedName>
        <fullName evidence="7">Extracellular solute-binding protein</fullName>
    </submittedName>
</protein>
<dbReference type="RefSeq" id="WP_248145358.1">
    <property type="nucleotide sequence ID" value="NZ_BAAAOF010000002.1"/>
</dbReference>
<evidence type="ECO:0000256" key="5">
    <source>
        <dbReference type="ARBA" id="ARBA00023288"/>
    </source>
</evidence>
<feature type="signal peptide" evidence="6">
    <location>
        <begin position="1"/>
        <end position="35"/>
    </location>
</feature>
<keyword evidence="1" id="KW-1003">Cell membrane</keyword>
<dbReference type="Pfam" id="PF01547">
    <property type="entry name" value="SBP_bac_1"/>
    <property type="match status" value="1"/>
</dbReference>
<dbReference type="InterPro" id="IPR006059">
    <property type="entry name" value="SBP"/>
</dbReference>
<evidence type="ECO:0000313" key="8">
    <source>
        <dbReference type="Proteomes" id="UP001501343"/>
    </source>
</evidence>
<organism evidence="7 8">
    <name type="scientific">Microbacterium aoyamense</name>
    <dbReference type="NCBI Taxonomy" id="344166"/>
    <lineage>
        <taxon>Bacteria</taxon>
        <taxon>Bacillati</taxon>
        <taxon>Actinomycetota</taxon>
        <taxon>Actinomycetes</taxon>
        <taxon>Micrococcales</taxon>
        <taxon>Microbacteriaceae</taxon>
        <taxon>Microbacterium</taxon>
    </lineage>
</organism>
<dbReference type="EMBL" id="BAAAOF010000002">
    <property type="protein sequence ID" value="GAA1916632.1"/>
    <property type="molecule type" value="Genomic_DNA"/>
</dbReference>